<feature type="region of interest" description="Disordered" evidence="1">
    <location>
        <begin position="94"/>
        <end position="113"/>
    </location>
</feature>
<dbReference type="EMBL" id="JACETU010000004">
    <property type="protein sequence ID" value="KAF7430707.1"/>
    <property type="molecule type" value="Genomic_DNA"/>
</dbReference>
<dbReference type="AlphaFoldDB" id="A0A8H6ZXX0"/>
<dbReference type="OrthoDB" id="4080456at2759"/>
<dbReference type="GO" id="GO:0004519">
    <property type="term" value="F:endonuclease activity"/>
    <property type="evidence" value="ECO:0007669"/>
    <property type="project" value="TreeGrafter"/>
</dbReference>
<evidence type="ECO:0000259" key="2">
    <source>
        <dbReference type="PROSITE" id="PS50828"/>
    </source>
</evidence>
<evidence type="ECO:0000313" key="3">
    <source>
        <dbReference type="EMBL" id="KAF7430707.1"/>
    </source>
</evidence>
<feature type="domain" description="Smr" evidence="2">
    <location>
        <begin position="556"/>
        <end position="664"/>
    </location>
</feature>
<gene>
    <name evidence="3" type="ORF">PC9H_006418</name>
</gene>
<dbReference type="PANTHER" id="PTHR46535:SF1">
    <property type="entry name" value="NEDD4-BINDING PROTEIN 2"/>
    <property type="match status" value="1"/>
</dbReference>
<dbReference type="InterPro" id="IPR002625">
    <property type="entry name" value="Smr_dom"/>
</dbReference>
<sequence length="665" mass="72608">MPLLESLQTEFCPPLDTALVAILFHDYDTGEHSNQLHELYSILRDLAAQANLEESRLQDEQGCYDADAVDGENGETTNSESTAACLFGDASSTTTSNDTSLSPSEAGSQSPQDYSFTSPIGFLQTILPGVPLKTIKAALKDADIEGDHETTEVEMWDVIDGILSVQYIQELEERGIVALDEEEMAGVNSITDGVWRVAGAGKRKKGKEPQKRAKPQVSKILTLGDVRQHQPTRKRGSSGNCYSTVLDWLFTVVSAPPPPAFDPWAQISSICSHLSTLIPSQPPSFFNSYFHSPSHSTPYSALRAALATISAKQGPPQDGPSTASLLEIILPSYPDTQTTTLQDDINISISATGSADSAIDLVKLLRELDNDYDHGNGDRGMAVYHQNIVPISRTPPSFPPPVPPPPIRPMMSQPSSPVLPKSPRPDPLAWKYIPERKVPHLNPLALSIPAYNPHGQGGKGKASKLRQAGNTFGKGGKGDVGELGYHNSMRSRYIDQRNEMLRKAAQMWQKAPTRGGALYYAEQAREFQELARKAALSAAKEVVEAKRVSTPKQDTIDLHGTSITEAASIVEDTLKWYNASPGMSFCTFAYMPLVNKHHDIFPPCFAVLHDEIKSNEAKPLRIITGRGNHSVNQVGVLKPAIRKKLQQEHWDVRGWDGGLVVLGKK</sequence>
<evidence type="ECO:0000256" key="1">
    <source>
        <dbReference type="SAM" id="MobiDB-lite"/>
    </source>
</evidence>
<comment type="caution">
    <text evidence="3">The sequence shown here is derived from an EMBL/GenBank/DDBJ whole genome shotgun (WGS) entry which is preliminary data.</text>
</comment>
<feature type="compositionally biased region" description="Low complexity" evidence="1">
    <location>
        <begin position="94"/>
        <end position="104"/>
    </location>
</feature>
<evidence type="ECO:0000313" key="4">
    <source>
        <dbReference type="Proteomes" id="UP000623687"/>
    </source>
</evidence>
<accession>A0A8H6ZXX0</accession>
<keyword evidence="4" id="KW-1185">Reference proteome</keyword>
<proteinExistence type="predicted"/>
<dbReference type="Gene3D" id="3.30.1370.110">
    <property type="match status" value="1"/>
</dbReference>
<dbReference type="PROSITE" id="PS50828">
    <property type="entry name" value="SMR"/>
    <property type="match status" value="1"/>
</dbReference>
<dbReference type="InterPro" id="IPR036063">
    <property type="entry name" value="Smr_dom_sf"/>
</dbReference>
<dbReference type="PANTHER" id="PTHR46535">
    <property type="entry name" value="NEDD4-BINDING PROTEIN 2"/>
    <property type="match status" value="1"/>
</dbReference>
<dbReference type="GeneID" id="59376236"/>
<dbReference type="Proteomes" id="UP000623687">
    <property type="component" value="Unassembled WGS sequence"/>
</dbReference>
<dbReference type="SMART" id="SM00463">
    <property type="entry name" value="SMR"/>
    <property type="match status" value="1"/>
</dbReference>
<dbReference type="VEuPathDB" id="FungiDB:PC9H_006418"/>
<dbReference type="SUPFAM" id="SSF160443">
    <property type="entry name" value="SMR domain-like"/>
    <property type="match status" value="1"/>
</dbReference>
<dbReference type="InterPro" id="IPR052772">
    <property type="entry name" value="Endo/PolyKinase_Domain-Protein"/>
</dbReference>
<protein>
    <recommendedName>
        <fullName evidence="2">Smr domain-containing protein</fullName>
    </recommendedName>
</protein>
<organism evidence="3 4">
    <name type="scientific">Pleurotus ostreatus</name>
    <name type="common">Oyster mushroom</name>
    <name type="synonym">White-rot fungus</name>
    <dbReference type="NCBI Taxonomy" id="5322"/>
    <lineage>
        <taxon>Eukaryota</taxon>
        <taxon>Fungi</taxon>
        <taxon>Dikarya</taxon>
        <taxon>Basidiomycota</taxon>
        <taxon>Agaricomycotina</taxon>
        <taxon>Agaricomycetes</taxon>
        <taxon>Agaricomycetidae</taxon>
        <taxon>Agaricales</taxon>
        <taxon>Pleurotineae</taxon>
        <taxon>Pleurotaceae</taxon>
        <taxon>Pleurotus</taxon>
    </lineage>
</organism>
<name>A0A8H6ZXX0_PLEOS</name>
<dbReference type="GO" id="GO:0005634">
    <property type="term" value="C:nucleus"/>
    <property type="evidence" value="ECO:0007669"/>
    <property type="project" value="TreeGrafter"/>
</dbReference>
<reference evidence="3" key="1">
    <citation type="submission" date="2019-07" db="EMBL/GenBank/DDBJ databases">
        <authorList>
            <person name="Palmer J.M."/>
        </authorList>
    </citation>
    <scope>NUCLEOTIDE SEQUENCE</scope>
    <source>
        <strain evidence="3">PC9</strain>
    </source>
</reference>
<dbReference type="RefSeq" id="XP_036631985.1">
    <property type="nucleotide sequence ID" value="XM_036775966.1"/>
</dbReference>